<dbReference type="GO" id="GO:0003723">
    <property type="term" value="F:RNA binding"/>
    <property type="evidence" value="ECO:0007669"/>
    <property type="project" value="InterPro"/>
</dbReference>
<dbReference type="CDD" id="cd02869">
    <property type="entry name" value="PseudoU_synth_RluA_like"/>
    <property type="match status" value="1"/>
</dbReference>
<feature type="domain" description="Pseudouridine synthase RsuA/RluA-like" evidence="1">
    <location>
        <begin position="366"/>
        <end position="513"/>
    </location>
</feature>
<dbReference type="Proteomes" id="UP000254893">
    <property type="component" value="Unassembled WGS sequence"/>
</dbReference>
<dbReference type="AlphaFoldDB" id="A0A380CTC4"/>
<keyword evidence="2" id="KW-0413">Isomerase</keyword>
<reference evidence="2 3" key="1">
    <citation type="submission" date="2018-06" db="EMBL/GenBank/DDBJ databases">
        <authorList>
            <consortium name="Pathogen Informatics"/>
            <person name="Doyle S."/>
        </authorList>
    </citation>
    <scope>NUCLEOTIDE SEQUENCE [LARGE SCALE GENOMIC DNA]</scope>
    <source>
        <strain evidence="2 3">NCTC11388</strain>
    </source>
</reference>
<sequence>MGKPEFLHYFSQDIRNIPMPGKFTFPFCYEPHPLSIIASKELQHYLQHQSEWQHNFGLGNPSDQPVIGKMFGVLVVTDTSGTPGYLCAFSGKLAGTNAHKHFVPPVFDMLQKDSFFLLEEEEINEINRQIASLEQNDSLTQLNTDLETVTRSAEESITLFRQHLKKLKEERKQIRFVQTGILSATEFQLLEADLIKQSLRDKHELAVLQKDWKSKITAIQEQLDNYYSRISVLKEERKSKSALLQSRLFEQYVFLNKKSISKDIRSIFDDFNQSVPPAGAGECAAPKLLQYAFLNRLTPVAMAEFWWGDSPSSEIRKHKNYYPACKGKCEPILSHMLDGMLLEDNPLLEAPKAQADLEILYDDEDIAVVNKPAEFLSVPGIHIQDSVYTRMQAAFPEATGPIIVHRLDMSTSGILLIAKHKDAHKFIQQQFINHSIEKRYIALLDGVVKEDKGIIDLPLRLDLDDRPRQMVCYEYGKKAVTKYQVLSRNDGQTKILFFPVTGRTHQLRVHAAHLLGLHTPIVGDDLYGTKSNRLHLHAAYLSFVHPRTKKTVVFEVKAPF</sequence>
<name>A0A380CTC4_SPHSI</name>
<organism evidence="2 3">
    <name type="scientific">Sphingobacterium spiritivorum</name>
    <name type="common">Flavobacterium spiritivorum</name>
    <dbReference type="NCBI Taxonomy" id="258"/>
    <lineage>
        <taxon>Bacteria</taxon>
        <taxon>Pseudomonadati</taxon>
        <taxon>Bacteroidota</taxon>
        <taxon>Sphingobacteriia</taxon>
        <taxon>Sphingobacteriales</taxon>
        <taxon>Sphingobacteriaceae</taxon>
        <taxon>Sphingobacterium</taxon>
    </lineage>
</organism>
<dbReference type="GO" id="GO:0000455">
    <property type="term" value="P:enzyme-directed rRNA pseudouridine synthesis"/>
    <property type="evidence" value="ECO:0007669"/>
    <property type="project" value="TreeGrafter"/>
</dbReference>
<dbReference type="SUPFAM" id="SSF55120">
    <property type="entry name" value="Pseudouridine synthase"/>
    <property type="match status" value="1"/>
</dbReference>
<protein>
    <submittedName>
        <fullName evidence="2">Ribosomal large subunit pseudouridine synthase A</fullName>
        <ecNumber evidence="2">5.4.99.28</ecNumber>
    </submittedName>
</protein>
<dbReference type="Pfam" id="PF00849">
    <property type="entry name" value="PseudoU_synth_2"/>
    <property type="match status" value="1"/>
</dbReference>
<dbReference type="EMBL" id="UGYW01000002">
    <property type="protein sequence ID" value="SUJ27071.1"/>
    <property type="molecule type" value="Genomic_DNA"/>
</dbReference>
<evidence type="ECO:0000259" key="1">
    <source>
        <dbReference type="Pfam" id="PF00849"/>
    </source>
</evidence>
<dbReference type="InterPro" id="IPR050188">
    <property type="entry name" value="RluA_PseudoU_synthase"/>
</dbReference>
<dbReference type="PANTHER" id="PTHR21600:SF89">
    <property type="entry name" value="RIBOSOMAL LARGE SUBUNIT PSEUDOURIDINE SYNTHASE A"/>
    <property type="match status" value="1"/>
</dbReference>
<proteinExistence type="predicted"/>
<dbReference type="InterPro" id="IPR006145">
    <property type="entry name" value="PsdUridine_synth_RsuA/RluA"/>
</dbReference>
<dbReference type="InterPro" id="IPR006224">
    <property type="entry name" value="PsdUridine_synth_RluA-like_CS"/>
</dbReference>
<accession>A0A380CTC4</accession>
<evidence type="ECO:0000313" key="3">
    <source>
        <dbReference type="Proteomes" id="UP000254893"/>
    </source>
</evidence>
<dbReference type="RefSeq" id="WP_115171422.1">
    <property type="nucleotide sequence ID" value="NZ_UGYW01000002.1"/>
</dbReference>
<dbReference type="Gene3D" id="3.30.2350.10">
    <property type="entry name" value="Pseudouridine synthase"/>
    <property type="match status" value="1"/>
</dbReference>
<dbReference type="PANTHER" id="PTHR21600">
    <property type="entry name" value="MITOCHONDRIAL RNA PSEUDOURIDINE SYNTHASE"/>
    <property type="match status" value="1"/>
</dbReference>
<evidence type="ECO:0000313" key="2">
    <source>
        <dbReference type="EMBL" id="SUJ27071.1"/>
    </source>
</evidence>
<dbReference type="GO" id="GO:0160151">
    <property type="term" value="F:tRNA pseudouridine(32) synthase activity"/>
    <property type="evidence" value="ECO:0007669"/>
    <property type="project" value="UniProtKB-EC"/>
</dbReference>
<gene>
    <name evidence="2" type="primary">rluA</name>
    <name evidence="2" type="ORF">NCTC11388_04074</name>
</gene>
<dbReference type="PROSITE" id="PS01129">
    <property type="entry name" value="PSI_RLU"/>
    <property type="match status" value="1"/>
</dbReference>
<dbReference type="EC" id="5.4.99.28" evidence="2"/>
<dbReference type="InterPro" id="IPR020103">
    <property type="entry name" value="PsdUridine_synth_cat_dom_sf"/>
</dbReference>